<evidence type="ECO:0000313" key="3">
    <source>
        <dbReference type="Proteomes" id="UP000663850"/>
    </source>
</evidence>
<dbReference type="AlphaFoldDB" id="A0A8H3ARB4"/>
<proteinExistence type="predicted"/>
<comment type="caution">
    <text evidence="2">The sequence shown here is derived from an EMBL/GenBank/DDBJ whole genome shotgun (WGS) entry which is preliminary data.</text>
</comment>
<gene>
    <name evidence="2" type="ORF">RDB_LOCUS20787</name>
</gene>
<dbReference type="EMBL" id="CAJMWZ010001151">
    <property type="protein sequence ID" value="CAE6432432.1"/>
    <property type="molecule type" value="Genomic_DNA"/>
</dbReference>
<organism evidence="2 3">
    <name type="scientific">Rhizoctonia solani</name>
    <dbReference type="NCBI Taxonomy" id="456999"/>
    <lineage>
        <taxon>Eukaryota</taxon>
        <taxon>Fungi</taxon>
        <taxon>Dikarya</taxon>
        <taxon>Basidiomycota</taxon>
        <taxon>Agaricomycotina</taxon>
        <taxon>Agaricomycetes</taxon>
        <taxon>Cantharellales</taxon>
        <taxon>Ceratobasidiaceae</taxon>
        <taxon>Rhizoctonia</taxon>
    </lineage>
</organism>
<feature type="region of interest" description="Disordered" evidence="1">
    <location>
        <begin position="27"/>
        <end position="71"/>
    </location>
</feature>
<accession>A0A8H3ARB4</accession>
<protein>
    <submittedName>
        <fullName evidence="2">Uncharacterized protein</fullName>
    </submittedName>
</protein>
<evidence type="ECO:0000313" key="2">
    <source>
        <dbReference type="EMBL" id="CAE6432432.1"/>
    </source>
</evidence>
<dbReference type="Proteomes" id="UP000663850">
    <property type="component" value="Unassembled WGS sequence"/>
</dbReference>
<sequence length="122" mass="12752">MSAHLPRAAQFNLLPTATTIVSLGSMAKNKGKGKAKAKASADNASVSSGTSGNGIEPASTKGKGNTTRKLATPIRLSKDAFLSMLRMAESKIVAEDLAKKKGNKIFEEMNRNTGTVESVDEA</sequence>
<evidence type="ECO:0000256" key="1">
    <source>
        <dbReference type="SAM" id="MobiDB-lite"/>
    </source>
</evidence>
<name>A0A8H3ARB4_9AGAM</name>
<reference evidence="2" key="1">
    <citation type="submission" date="2021-01" db="EMBL/GenBank/DDBJ databases">
        <authorList>
            <person name="Kaushik A."/>
        </authorList>
    </citation>
    <scope>NUCLEOTIDE SEQUENCE</scope>
    <source>
        <strain evidence="2">Type strain: AG8-Rh-89/</strain>
    </source>
</reference>